<comment type="caution">
    <text evidence="8">The sequence shown here is derived from an EMBL/GenBank/DDBJ whole genome shotgun (WGS) entry which is preliminary data.</text>
</comment>
<dbReference type="SUPFAM" id="SSF48019">
    <property type="entry name" value="post-AAA+ oligomerization domain-like"/>
    <property type="match status" value="1"/>
</dbReference>
<comment type="catalytic activity">
    <reaction evidence="7">
        <text>DNA(n) + a 2'-deoxyribonucleoside 5'-triphosphate = DNA(n+1) + diphosphate</text>
        <dbReference type="Rhea" id="RHEA:22508"/>
        <dbReference type="Rhea" id="RHEA-COMP:17339"/>
        <dbReference type="Rhea" id="RHEA-COMP:17340"/>
        <dbReference type="ChEBI" id="CHEBI:33019"/>
        <dbReference type="ChEBI" id="CHEBI:61560"/>
        <dbReference type="ChEBI" id="CHEBI:173112"/>
        <dbReference type="EC" id="2.7.7.7"/>
    </reaction>
</comment>
<dbReference type="OrthoDB" id="9804983at2"/>
<dbReference type="GO" id="GO:0003887">
    <property type="term" value="F:DNA-directed DNA polymerase activity"/>
    <property type="evidence" value="ECO:0007669"/>
    <property type="project" value="UniProtKB-KW"/>
</dbReference>
<dbReference type="PANTHER" id="PTHR34388:SF1">
    <property type="entry name" value="DNA POLYMERASE III SUBUNIT DELTA"/>
    <property type="match status" value="1"/>
</dbReference>
<proteinExistence type="inferred from homology"/>
<gene>
    <name evidence="8" type="ORF">DKG74_16435</name>
</gene>
<dbReference type="PANTHER" id="PTHR34388">
    <property type="entry name" value="DNA POLYMERASE III SUBUNIT DELTA"/>
    <property type="match status" value="1"/>
</dbReference>
<dbReference type="Proteomes" id="UP000245461">
    <property type="component" value="Unassembled WGS sequence"/>
</dbReference>
<dbReference type="NCBIfam" id="TIGR01128">
    <property type="entry name" value="holA"/>
    <property type="match status" value="1"/>
</dbReference>
<dbReference type="GO" id="GO:0003677">
    <property type="term" value="F:DNA binding"/>
    <property type="evidence" value="ECO:0007669"/>
    <property type="project" value="InterPro"/>
</dbReference>
<dbReference type="GO" id="GO:0009360">
    <property type="term" value="C:DNA polymerase III complex"/>
    <property type="evidence" value="ECO:0007669"/>
    <property type="project" value="TreeGrafter"/>
</dbReference>
<keyword evidence="5" id="KW-0239">DNA-directed DNA polymerase</keyword>
<sequence>MKLAGAAIDRFLAKPDAAVRLALIFGPDNGLVRERAARLARSVVPDLNDPFRVAELTGAMLDDDPARLADEAAAISMIGGRRVIRLREVADKHAKLIAGFLEAPAGDALVVVEAGDLPNKRSTLRTAVEEAGNGAAIACYPDDAAGVDDLIDAVLKKAGLAIEPAAQSWLSERLGADRALSRGELDKLVLYMGTEAKTVTLDDVRAVVGDASEIGIDDVVSACLVGDMSRLERSLERCRQAGENAITILRAVSRQVLQLQAARALMDEGLQLDRALAAMRPPIRFPRDRAFKAQLPRWSAQRLLDAVDLLVEAELDCKTTGNPADALTARALMRIAGVAARAGRR</sequence>
<comment type="similarity">
    <text evidence="6">Belongs to the DNA polymerase HolA subunit family.</text>
</comment>
<evidence type="ECO:0000256" key="2">
    <source>
        <dbReference type="ARBA" id="ARBA00022679"/>
    </source>
</evidence>
<keyword evidence="3" id="KW-0548">Nucleotidyltransferase</keyword>
<dbReference type="Gene3D" id="1.20.272.10">
    <property type="match status" value="1"/>
</dbReference>
<dbReference type="AlphaFoldDB" id="A0A317E2A4"/>
<accession>A0A317E2A4</accession>
<dbReference type="RefSeq" id="WP_109907263.1">
    <property type="nucleotide sequence ID" value="NZ_QGLE01000010.1"/>
</dbReference>
<evidence type="ECO:0000256" key="4">
    <source>
        <dbReference type="ARBA" id="ARBA00022705"/>
    </source>
</evidence>
<dbReference type="SUPFAM" id="SSF52540">
    <property type="entry name" value="P-loop containing nucleoside triphosphate hydrolases"/>
    <property type="match status" value="1"/>
</dbReference>
<evidence type="ECO:0000256" key="6">
    <source>
        <dbReference type="ARBA" id="ARBA00034754"/>
    </source>
</evidence>
<dbReference type="InterPro" id="IPR005790">
    <property type="entry name" value="DNA_polIII_delta"/>
</dbReference>
<evidence type="ECO:0000256" key="5">
    <source>
        <dbReference type="ARBA" id="ARBA00022932"/>
    </source>
</evidence>
<organism evidence="8 9">
    <name type="scientific">Zavarzinia aquatilis</name>
    <dbReference type="NCBI Taxonomy" id="2211142"/>
    <lineage>
        <taxon>Bacteria</taxon>
        <taxon>Pseudomonadati</taxon>
        <taxon>Pseudomonadota</taxon>
        <taxon>Alphaproteobacteria</taxon>
        <taxon>Rhodospirillales</taxon>
        <taxon>Zavarziniaceae</taxon>
        <taxon>Zavarzinia</taxon>
    </lineage>
</organism>
<name>A0A317E2A4_9PROT</name>
<dbReference type="Gene3D" id="1.10.8.60">
    <property type="match status" value="1"/>
</dbReference>
<dbReference type="GO" id="GO:0006261">
    <property type="term" value="P:DNA-templated DNA replication"/>
    <property type="evidence" value="ECO:0007669"/>
    <property type="project" value="TreeGrafter"/>
</dbReference>
<dbReference type="EC" id="2.7.7.7" evidence="1"/>
<evidence type="ECO:0000256" key="7">
    <source>
        <dbReference type="ARBA" id="ARBA00049244"/>
    </source>
</evidence>
<reference evidence="8 9" key="1">
    <citation type="submission" date="2018-05" db="EMBL/GenBank/DDBJ databases">
        <title>Zavarzinia sp. HR-AS.</title>
        <authorList>
            <person name="Lee Y."/>
            <person name="Jeon C.O."/>
        </authorList>
    </citation>
    <scope>NUCLEOTIDE SEQUENCE [LARGE SCALE GENOMIC DNA]</scope>
    <source>
        <strain evidence="8 9">HR-AS</strain>
    </source>
</reference>
<evidence type="ECO:0000313" key="9">
    <source>
        <dbReference type="Proteomes" id="UP000245461"/>
    </source>
</evidence>
<evidence type="ECO:0000256" key="3">
    <source>
        <dbReference type="ARBA" id="ARBA00022695"/>
    </source>
</evidence>
<evidence type="ECO:0000256" key="1">
    <source>
        <dbReference type="ARBA" id="ARBA00012417"/>
    </source>
</evidence>
<dbReference type="Gene3D" id="3.40.50.300">
    <property type="entry name" value="P-loop containing nucleotide triphosphate hydrolases"/>
    <property type="match status" value="1"/>
</dbReference>
<protein>
    <recommendedName>
        <fullName evidence="1">DNA-directed DNA polymerase</fullName>
        <ecNumber evidence="1">2.7.7.7</ecNumber>
    </recommendedName>
</protein>
<dbReference type="InterPro" id="IPR027417">
    <property type="entry name" value="P-loop_NTPase"/>
</dbReference>
<dbReference type="EMBL" id="QGLE01000010">
    <property type="protein sequence ID" value="PWR20266.1"/>
    <property type="molecule type" value="Genomic_DNA"/>
</dbReference>
<keyword evidence="4" id="KW-0235">DNA replication</keyword>
<evidence type="ECO:0000313" key="8">
    <source>
        <dbReference type="EMBL" id="PWR20266.1"/>
    </source>
</evidence>
<dbReference type="InterPro" id="IPR008921">
    <property type="entry name" value="DNA_pol3_clamp-load_cplx_C"/>
</dbReference>
<keyword evidence="2" id="KW-0808">Transferase</keyword>
<keyword evidence="9" id="KW-1185">Reference proteome</keyword>